<organism evidence="5 6">
    <name type="scientific">Quillaja saponaria</name>
    <name type="common">Soap bark tree</name>
    <dbReference type="NCBI Taxonomy" id="32244"/>
    <lineage>
        <taxon>Eukaryota</taxon>
        <taxon>Viridiplantae</taxon>
        <taxon>Streptophyta</taxon>
        <taxon>Embryophyta</taxon>
        <taxon>Tracheophyta</taxon>
        <taxon>Spermatophyta</taxon>
        <taxon>Magnoliopsida</taxon>
        <taxon>eudicotyledons</taxon>
        <taxon>Gunneridae</taxon>
        <taxon>Pentapetalae</taxon>
        <taxon>rosids</taxon>
        <taxon>fabids</taxon>
        <taxon>Fabales</taxon>
        <taxon>Quillajaceae</taxon>
        <taxon>Quillaja</taxon>
    </lineage>
</organism>
<evidence type="ECO:0000256" key="2">
    <source>
        <dbReference type="ARBA" id="ARBA00022946"/>
    </source>
</evidence>
<dbReference type="PANTHER" id="PTHR22602:SF0">
    <property type="entry name" value="TRANSFERASE CAF17, MITOCHONDRIAL-RELATED"/>
    <property type="match status" value="1"/>
</dbReference>
<dbReference type="GO" id="GO:0016226">
    <property type="term" value="P:iron-sulfur cluster assembly"/>
    <property type="evidence" value="ECO:0007669"/>
    <property type="project" value="TreeGrafter"/>
</dbReference>
<sequence length="218" mass="24170">MMCSGSRNQLMKKPRISLLLLFRLYEPFELLANVDSSVLDEILETLKKYRLRSKVDIENVAKDFSCWQPYDPRLDCLGFRGIFPSDATPPLVEADKDTNEENYLLWRIEKGIAEGSIEIPKGEAVPLEYNLVGLNAISFDKGCYVGQEVIAPLEQKISPGSEVISPASGRKSGTVTTALGFHGLLLRLDEAFKGTSALTIPGHENLKVEAAGPEWWPS</sequence>
<dbReference type="InterPro" id="IPR017703">
    <property type="entry name" value="YgfZ/GCV_T_CS"/>
</dbReference>
<accession>A0AAD7PZZ0</accession>
<dbReference type="Pfam" id="PF25455">
    <property type="entry name" value="Beta-barrel_CAF17_C"/>
    <property type="match status" value="1"/>
</dbReference>
<dbReference type="InterPro" id="IPR027266">
    <property type="entry name" value="TrmE/GcvT-like"/>
</dbReference>
<keyword evidence="2" id="KW-0809">Transit peptide</keyword>
<dbReference type="SUPFAM" id="SSF103025">
    <property type="entry name" value="Folate-binding domain"/>
    <property type="match status" value="1"/>
</dbReference>
<evidence type="ECO:0000313" key="6">
    <source>
        <dbReference type="Proteomes" id="UP001163823"/>
    </source>
</evidence>
<evidence type="ECO:0000256" key="3">
    <source>
        <dbReference type="ARBA" id="ARBA00023128"/>
    </source>
</evidence>
<dbReference type="AlphaFoldDB" id="A0AAD7PZZ0"/>
<keyword evidence="6" id="KW-1185">Reference proteome</keyword>
<name>A0AAD7PZZ0_QUISA</name>
<feature type="domain" description="CAF17 C-terminal" evidence="4">
    <location>
        <begin position="153"/>
        <end position="217"/>
    </location>
</feature>
<dbReference type="InterPro" id="IPR045179">
    <property type="entry name" value="YgfZ/GcvT"/>
</dbReference>
<protein>
    <submittedName>
        <fullName evidence="5">Glycine cleavage T-protein aminomethyltransferase</fullName>
    </submittedName>
</protein>
<gene>
    <name evidence="5" type="ORF">O6P43_010211</name>
</gene>
<reference evidence="5" key="1">
    <citation type="journal article" date="2023" name="Science">
        <title>Elucidation of the pathway for biosynthesis of saponin adjuvants from the soapbark tree.</title>
        <authorList>
            <person name="Reed J."/>
            <person name="Orme A."/>
            <person name="El-Demerdash A."/>
            <person name="Owen C."/>
            <person name="Martin L.B.B."/>
            <person name="Misra R.C."/>
            <person name="Kikuchi S."/>
            <person name="Rejzek M."/>
            <person name="Martin A.C."/>
            <person name="Harkess A."/>
            <person name="Leebens-Mack J."/>
            <person name="Louveau T."/>
            <person name="Stephenson M.J."/>
            <person name="Osbourn A."/>
        </authorList>
    </citation>
    <scope>NUCLEOTIDE SEQUENCE</scope>
    <source>
        <strain evidence="5">S10</strain>
    </source>
</reference>
<proteinExistence type="predicted"/>
<dbReference type="GO" id="GO:0005759">
    <property type="term" value="C:mitochondrial matrix"/>
    <property type="evidence" value="ECO:0007669"/>
    <property type="project" value="TreeGrafter"/>
</dbReference>
<dbReference type="NCBIfam" id="TIGR03317">
    <property type="entry name" value="ygfZ_signature"/>
    <property type="match status" value="1"/>
</dbReference>
<evidence type="ECO:0000256" key="1">
    <source>
        <dbReference type="ARBA" id="ARBA00004173"/>
    </source>
</evidence>
<dbReference type="KEGG" id="qsa:O6P43_010211"/>
<dbReference type="Gene3D" id="3.30.1360.120">
    <property type="entry name" value="Probable tRNA modification gtpase trme, domain 1"/>
    <property type="match status" value="1"/>
</dbReference>
<comment type="caution">
    <text evidence="5">The sequence shown here is derived from an EMBL/GenBank/DDBJ whole genome shotgun (WGS) entry which is preliminary data.</text>
</comment>
<dbReference type="PANTHER" id="PTHR22602">
    <property type="entry name" value="TRANSFERASE CAF17, MITOCHONDRIAL-RELATED"/>
    <property type="match status" value="1"/>
</dbReference>
<dbReference type="Proteomes" id="UP001163823">
    <property type="component" value="Chromosome 4"/>
</dbReference>
<keyword evidence="3" id="KW-0496">Mitochondrion</keyword>
<evidence type="ECO:0000313" key="5">
    <source>
        <dbReference type="EMBL" id="KAJ7972302.1"/>
    </source>
</evidence>
<evidence type="ECO:0000259" key="4">
    <source>
        <dbReference type="Pfam" id="PF25455"/>
    </source>
</evidence>
<dbReference type="EMBL" id="JARAOO010000004">
    <property type="protein sequence ID" value="KAJ7972302.1"/>
    <property type="molecule type" value="Genomic_DNA"/>
</dbReference>
<dbReference type="InterPro" id="IPR057460">
    <property type="entry name" value="CAF17_C"/>
</dbReference>
<comment type="subcellular location">
    <subcellularLocation>
        <location evidence="1">Mitochondrion</location>
    </subcellularLocation>
</comment>